<dbReference type="GO" id="GO:0050897">
    <property type="term" value="F:cobalt ion binding"/>
    <property type="evidence" value="ECO:0007669"/>
    <property type="project" value="UniProtKB-UniRule"/>
</dbReference>
<dbReference type="Pfam" id="PF01546">
    <property type="entry name" value="Peptidase_M20"/>
    <property type="match status" value="1"/>
</dbReference>
<evidence type="ECO:0000256" key="15">
    <source>
        <dbReference type="HAMAP-Rule" id="MF_01690"/>
    </source>
</evidence>
<keyword evidence="18" id="KW-1185">Reference proteome</keyword>
<comment type="caution">
    <text evidence="17">The sequence shown here is derived from an EMBL/GenBank/DDBJ whole genome shotgun (WGS) entry which is preliminary data.</text>
</comment>
<dbReference type="FunFam" id="3.30.70.360:FF:000011">
    <property type="entry name" value="Succinyl-diaminopimelate desuccinylase"/>
    <property type="match status" value="1"/>
</dbReference>
<evidence type="ECO:0000256" key="2">
    <source>
        <dbReference type="ARBA" id="ARBA00006746"/>
    </source>
</evidence>
<accession>A0A2S7XPN5</accession>
<evidence type="ECO:0000313" key="17">
    <source>
        <dbReference type="EMBL" id="PQJ95700.1"/>
    </source>
</evidence>
<keyword evidence="7 15" id="KW-0479">Metal-binding</keyword>
<evidence type="ECO:0000256" key="4">
    <source>
        <dbReference type="ARBA" id="ARBA00011921"/>
    </source>
</evidence>
<evidence type="ECO:0000256" key="3">
    <source>
        <dbReference type="ARBA" id="ARBA00011738"/>
    </source>
</evidence>
<keyword evidence="8 15" id="KW-0378">Hydrolase</keyword>
<keyword evidence="11 15" id="KW-0457">Lysine biosynthesis</keyword>
<feature type="binding site" evidence="15">
    <location>
        <position position="134"/>
    </location>
    <ligand>
        <name>Zn(2+)</name>
        <dbReference type="ChEBI" id="CHEBI:29105"/>
        <label>2</label>
    </ligand>
</feature>
<comment type="pathway">
    <text evidence="1 15">Amino-acid biosynthesis; L-lysine biosynthesis via DAP pathway; LL-2,6-diaminopimelate from (S)-tetrahydrodipicolinate (succinylase route): step 3/3.</text>
</comment>
<protein>
    <recommendedName>
        <fullName evidence="5 15">Succinyl-diaminopimelate desuccinylase</fullName>
        <shortName evidence="15">SDAP desuccinylase</shortName>
        <ecNumber evidence="4 15">3.5.1.18</ecNumber>
    </recommendedName>
    <alternativeName>
        <fullName evidence="13 15">N-succinyl-LL-2,6-diaminoheptanedioate amidohydrolase</fullName>
    </alternativeName>
</protein>
<keyword evidence="6 15" id="KW-0028">Amino-acid biosynthesis</keyword>
<evidence type="ECO:0000259" key="16">
    <source>
        <dbReference type="Pfam" id="PF07687"/>
    </source>
</evidence>
<dbReference type="InterPro" id="IPR011650">
    <property type="entry name" value="Peptidase_M20_dimer"/>
</dbReference>
<comment type="cofactor">
    <cofactor evidence="15">
        <name>Zn(2+)</name>
        <dbReference type="ChEBI" id="CHEBI:29105"/>
    </cofactor>
    <cofactor evidence="15">
        <name>Co(2+)</name>
        <dbReference type="ChEBI" id="CHEBI:48828"/>
    </cofactor>
    <text evidence="15">Binds 2 Zn(2+) or Co(2+) ions per subunit.</text>
</comment>
<keyword evidence="9 15" id="KW-0862">Zinc</keyword>
<dbReference type="GO" id="GO:0019877">
    <property type="term" value="P:diaminopimelate biosynthetic process"/>
    <property type="evidence" value="ECO:0007669"/>
    <property type="project" value="UniProtKB-UniRule"/>
</dbReference>
<feature type="active site" description="Proton acceptor" evidence="15">
    <location>
        <position position="133"/>
    </location>
</feature>
<comment type="subunit">
    <text evidence="3 15">Homodimer.</text>
</comment>
<dbReference type="Proteomes" id="UP000239936">
    <property type="component" value="Unassembled WGS sequence"/>
</dbReference>
<evidence type="ECO:0000313" key="18">
    <source>
        <dbReference type="Proteomes" id="UP000239936"/>
    </source>
</evidence>
<feature type="binding site" evidence="15">
    <location>
        <position position="99"/>
    </location>
    <ligand>
        <name>Zn(2+)</name>
        <dbReference type="ChEBI" id="CHEBI:29105"/>
        <label>1</label>
    </ligand>
</feature>
<dbReference type="Gene3D" id="3.40.630.10">
    <property type="entry name" value="Zn peptidases"/>
    <property type="match status" value="2"/>
</dbReference>
<keyword evidence="12 15" id="KW-0170">Cobalt</keyword>
<dbReference type="SUPFAM" id="SSF53187">
    <property type="entry name" value="Zn-dependent exopeptidases"/>
    <property type="match status" value="1"/>
</dbReference>
<organism evidence="17 18">
    <name type="scientific">Chromatium okenii</name>
    <dbReference type="NCBI Taxonomy" id="61644"/>
    <lineage>
        <taxon>Bacteria</taxon>
        <taxon>Pseudomonadati</taxon>
        <taxon>Pseudomonadota</taxon>
        <taxon>Gammaproteobacteria</taxon>
        <taxon>Chromatiales</taxon>
        <taxon>Chromatiaceae</taxon>
        <taxon>Chromatium</taxon>
    </lineage>
</organism>
<sequence length="377" mass="40344">MSPTLALASELIRRPSVTPDDQGCQKLIAEHLTASGFQIEFMPCGEVTNLWARRGDAAPLLCFAGHTDVVPTGPLAQWISDPFVPTIRDGLLFGRGAADMKGSIAAMITAAETFVAAQPDHRGSLAFLITSDEEGPSIDGTVKVVERLMQRGERIDYALVGEPSSREQLGDTIKNGRRGSLTGTLKIHGKQGHVAYPHLALNPFHASASALAALCAEVWDHGNEHFPPTSLQIANLHMGTGADNVIPGHLEAQFNLRFSTEQTPERIQARVAEILDAGGFRYDLRWRLSGHPFLTPAGELVDAARAAIHAVTGVETQLSTSGGTSDGRFIAPTGAQVVELGPLNATIHQIDECVGVAELDQLAEIYQGVMQRLLTQS</sequence>
<dbReference type="UniPathway" id="UPA00034">
    <property type="reaction ID" value="UER00021"/>
</dbReference>
<feature type="binding site" evidence="15">
    <location>
        <position position="66"/>
    </location>
    <ligand>
        <name>Zn(2+)</name>
        <dbReference type="ChEBI" id="CHEBI:29105"/>
        <label>1</label>
    </ligand>
</feature>
<dbReference type="InterPro" id="IPR002933">
    <property type="entry name" value="Peptidase_M20"/>
</dbReference>
<dbReference type="EMBL" id="PPGH01000037">
    <property type="protein sequence ID" value="PQJ95700.1"/>
    <property type="molecule type" value="Genomic_DNA"/>
</dbReference>
<feature type="binding site" evidence="15">
    <location>
        <position position="99"/>
    </location>
    <ligand>
        <name>Zn(2+)</name>
        <dbReference type="ChEBI" id="CHEBI:29105"/>
        <label>2</label>
    </ligand>
</feature>
<dbReference type="GO" id="GO:0006526">
    <property type="term" value="P:L-arginine biosynthetic process"/>
    <property type="evidence" value="ECO:0007669"/>
    <property type="project" value="TreeGrafter"/>
</dbReference>
<gene>
    <name evidence="15" type="primary">dapE</name>
    <name evidence="17" type="ORF">CXB77_16700</name>
</gene>
<dbReference type="HAMAP" id="MF_01690">
    <property type="entry name" value="DapE"/>
    <property type="match status" value="1"/>
</dbReference>
<dbReference type="PANTHER" id="PTHR43808">
    <property type="entry name" value="ACETYLORNITHINE DEACETYLASE"/>
    <property type="match status" value="1"/>
</dbReference>
<dbReference type="CDD" id="cd03891">
    <property type="entry name" value="M20_DapE_proteobac"/>
    <property type="match status" value="1"/>
</dbReference>
<evidence type="ECO:0000256" key="9">
    <source>
        <dbReference type="ARBA" id="ARBA00022833"/>
    </source>
</evidence>
<comment type="catalytic activity">
    <reaction evidence="14 15">
        <text>N-succinyl-(2S,6S)-2,6-diaminopimelate + H2O = (2S,6S)-2,6-diaminopimelate + succinate</text>
        <dbReference type="Rhea" id="RHEA:22608"/>
        <dbReference type="ChEBI" id="CHEBI:15377"/>
        <dbReference type="ChEBI" id="CHEBI:30031"/>
        <dbReference type="ChEBI" id="CHEBI:57609"/>
        <dbReference type="ChEBI" id="CHEBI:58087"/>
        <dbReference type="EC" id="3.5.1.18"/>
    </reaction>
</comment>
<dbReference type="Pfam" id="PF07687">
    <property type="entry name" value="M20_dimer"/>
    <property type="match status" value="1"/>
</dbReference>
<evidence type="ECO:0000256" key="7">
    <source>
        <dbReference type="ARBA" id="ARBA00022723"/>
    </source>
</evidence>
<evidence type="ECO:0000256" key="10">
    <source>
        <dbReference type="ARBA" id="ARBA00022915"/>
    </source>
</evidence>
<dbReference type="NCBIfam" id="NF009557">
    <property type="entry name" value="PRK13009.1"/>
    <property type="match status" value="1"/>
</dbReference>
<dbReference type="RefSeq" id="WP_105074710.1">
    <property type="nucleotide sequence ID" value="NZ_PPGH01000037.1"/>
</dbReference>
<dbReference type="InterPro" id="IPR050072">
    <property type="entry name" value="Peptidase_M20A"/>
</dbReference>
<dbReference type="GO" id="GO:0009014">
    <property type="term" value="F:succinyl-diaminopimelate desuccinylase activity"/>
    <property type="evidence" value="ECO:0007669"/>
    <property type="project" value="UniProtKB-UniRule"/>
</dbReference>
<evidence type="ECO:0000256" key="14">
    <source>
        <dbReference type="ARBA" id="ARBA00051301"/>
    </source>
</evidence>
<comment type="function">
    <text evidence="15">Catalyzes the hydrolysis of N-succinyl-L,L-diaminopimelic acid (SDAP), forming succinate and LL-2,6-diaminopimelate (DAP), an intermediate involved in the bacterial biosynthesis of lysine and meso-diaminopimelic acid, an essential component of bacterial cell walls.</text>
</comment>
<dbReference type="OrthoDB" id="9809784at2"/>
<feature type="binding site" evidence="15">
    <location>
        <position position="348"/>
    </location>
    <ligand>
        <name>Zn(2+)</name>
        <dbReference type="ChEBI" id="CHEBI:29105"/>
        <label>2</label>
    </ligand>
</feature>
<reference evidence="17 18" key="1">
    <citation type="submission" date="2018-01" db="EMBL/GenBank/DDBJ databases">
        <title>The complete genome sequence of Chromatium okenii LaCa, a purple sulfur bacterium with a turbulent life.</title>
        <authorList>
            <person name="Luedin S.M."/>
            <person name="Liechti N."/>
            <person name="Storelli N."/>
            <person name="Danza F."/>
            <person name="Wittwer M."/>
            <person name="Pothier J.F."/>
            <person name="Tonolla M.A."/>
        </authorList>
    </citation>
    <scope>NUCLEOTIDE SEQUENCE [LARGE SCALE GENOMIC DNA]</scope>
    <source>
        <strain evidence="17 18">LaCa</strain>
    </source>
</reference>
<evidence type="ECO:0000256" key="1">
    <source>
        <dbReference type="ARBA" id="ARBA00005130"/>
    </source>
</evidence>
<dbReference type="GO" id="GO:0009089">
    <property type="term" value="P:lysine biosynthetic process via diaminopimelate"/>
    <property type="evidence" value="ECO:0007669"/>
    <property type="project" value="UniProtKB-UniRule"/>
</dbReference>
<dbReference type="AlphaFoldDB" id="A0A2S7XPN5"/>
<proteinExistence type="inferred from homology"/>
<dbReference type="SUPFAM" id="SSF55031">
    <property type="entry name" value="Bacterial exopeptidase dimerisation domain"/>
    <property type="match status" value="1"/>
</dbReference>
<evidence type="ECO:0000256" key="6">
    <source>
        <dbReference type="ARBA" id="ARBA00022605"/>
    </source>
</evidence>
<dbReference type="EC" id="3.5.1.18" evidence="4 15"/>
<dbReference type="InterPro" id="IPR005941">
    <property type="entry name" value="DapE_proteobac"/>
</dbReference>
<keyword evidence="10 15" id="KW-0220">Diaminopimelate biosynthesis</keyword>
<comment type="similarity">
    <text evidence="2 15">Belongs to the peptidase M20A family. DapE subfamily.</text>
</comment>
<evidence type="ECO:0000256" key="8">
    <source>
        <dbReference type="ARBA" id="ARBA00022801"/>
    </source>
</evidence>
<evidence type="ECO:0000256" key="5">
    <source>
        <dbReference type="ARBA" id="ARBA00022391"/>
    </source>
</evidence>
<name>A0A2S7XPN5_9GAMM</name>
<dbReference type="PANTHER" id="PTHR43808:SF31">
    <property type="entry name" value="N-ACETYL-L-CITRULLINE DEACETYLASE"/>
    <property type="match status" value="1"/>
</dbReference>
<feature type="binding site" evidence="15">
    <location>
        <position position="162"/>
    </location>
    <ligand>
        <name>Zn(2+)</name>
        <dbReference type="ChEBI" id="CHEBI:29105"/>
        <label>1</label>
    </ligand>
</feature>
<feature type="domain" description="Peptidase M20 dimerisation" evidence="16">
    <location>
        <begin position="175"/>
        <end position="279"/>
    </location>
</feature>
<dbReference type="GO" id="GO:0008777">
    <property type="term" value="F:acetylornithine deacetylase activity"/>
    <property type="evidence" value="ECO:0007669"/>
    <property type="project" value="TreeGrafter"/>
</dbReference>
<feature type="active site" evidence="15">
    <location>
        <position position="68"/>
    </location>
</feature>
<evidence type="ECO:0000256" key="13">
    <source>
        <dbReference type="ARBA" id="ARBA00031891"/>
    </source>
</evidence>
<dbReference type="FunFam" id="3.40.630.10:FF:000005">
    <property type="entry name" value="Succinyl-diaminopimelate desuccinylase"/>
    <property type="match status" value="1"/>
</dbReference>
<dbReference type="InterPro" id="IPR036264">
    <property type="entry name" value="Bact_exopeptidase_dim_dom"/>
</dbReference>
<dbReference type="GO" id="GO:0008270">
    <property type="term" value="F:zinc ion binding"/>
    <property type="evidence" value="ECO:0007669"/>
    <property type="project" value="UniProtKB-UniRule"/>
</dbReference>
<evidence type="ECO:0000256" key="11">
    <source>
        <dbReference type="ARBA" id="ARBA00023154"/>
    </source>
</evidence>
<dbReference type="NCBIfam" id="TIGR01246">
    <property type="entry name" value="dapE_proteo"/>
    <property type="match status" value="1"/>
</dbReference>
<evidence type="ECO:0000256" key="12">
    <source>
        <dbReference type="ARBA" id="ARBA00023285"/>
    </source>
</evidence>